<sequence length="578" mass="60380">MHNEGAPRHHAGAPGPLLYLKPRSERVCSRAQRIRSPGSVSPEKPPPREAREPLPSRRAEFPVFPVPPGKSSPEPRPGSPRAEGEGTRAAGPREGGQRPDASQEAARCENPRRRRVTESGRKEPPRPHNGSAGAKQNAPAAPRGPAAPPRPRGQQPPRAAVNASRHCRGPTGGALHGRALLGRPRSPSESRPSASSGATAGVAHGFMKTLMQEVGRTGANFSAGFASAAPRASSPFRSSPGGARRGTVPGAWLCLMALLQLLGSAPRGSGLAHGRRLICWQALLQCQGEPECSYAYNQYAEACAPVLAQRGGSDVPGAAAAAAAFPASAASFSSRWRCPSHCISALIQLNHTRRGPALEDCDCAQDENCKSTKRAIEPCLPRTSGGGAGGPGAGAGGVLGCTEARRRCDRDSRCNLALSRYLTYCGKLFNGLRCTDECRTVIEDMLAMPKAALLNDCVCDGLERPICESVKENMARLCFGAELGNGPGSSGSDGGLDDYYDEEYDDEQRTGGTGGEQPLDDDDGVPHPPRPGGGAAAAGGRGDLPYGPGRRSSGAGCRSAPRSAWTLFASILLLPLLF</sequence>
<protein>
    <submittedName>
        <fullName evidence="8">Growth arrest specific 1</fullName>
    </submittedName>
</protein>
<dbReference type="Proteomes" id="UP000314981">
    <property type="component" value="Chromosome 8"/>
</dbReference>
<keyword evidence="3" id="KW-0732">Signal</keyword>
<evidence type="ECO:0000256" key="1">
    <source>
        <dbReference type="ARBA" id="ARBA00004236"/>
    </source>
</evidence>
<feature type="compositionally biased region" description="Low complexity" evidence="6">
    <location>
        <begin position="176"/>
        <end position="196"/>
    </location>
</feature>
<dbReference type="SMART" id="SM00907">
    <property type="entry name" value="GDNF"/>
    <property type="match status" value="2"/>
</dbReference>
<dbReference type="PANTHER" id="PTHR16840">
    <property type="entry name" value="GROWTH ARREST-SPECIFIC PROTEIN 1"/>
    <property type="match status" value="1"/>
</dbReference>
<organism evidence="8 10">
    <name type="scientific">Bos indicus x Bos taurus</name>
    <name type="common">Hybrid cattle</name>
    <dbReference type="NCBI Taxonomy" id="30522"/>
    <lineage>
        <taxon>Eukaryota</taxon>
        <taxon>Metazoa</taxon>
        <taxon>Chordata</taxon>
        <taxon>Craniata</taxon>
        <taxon>Vertebrata</taxon>
        <taxon>Euteleostomi</taxon>
        <taxon>Mammalia</taxon>
        <taxon>Eutheria</taxon>
        <taxon>Laurasiatheria</taxon>
        <taxon>Artiodactyla</taxon>
        <taxon>Ruminantia</taxon>
        <taxon>Pecora</taxon>
        <taxon>Bovidae</taxon>
        <taxon>Bovinae</taxon>
        <taxon>Bos</taxon>
    </lineage>
</organism>
<evidence type="ECO:0000256" key="4">
    <source>
        <dbReference type="ARBA" id="ARBA00023136"/>
    </source>
</evidence>
<dbReference type="Ensembl" id="ENSBIXT00005047144.1">
    <property type="protein sequence ID" value="ENSBIXP00005014404.1"/>
    <property type="gene ID" value="ENSBIXG00005018383.1"/>
</dbReference>
<evidence type="ECO:0000256" key="5">
    <source>
        <dbReference type="ARBA" id="ARBA00023180"/>
    </source>
</evidence>
<reference evidence="8" key="2">
    <citation type="submission" date="2025-05" db="UniProtKB">
        <authorList>
            <consortium name="Ensembl"/>
        </authorList>
    </citation>
    <scope>IDENTIFICATION</scope>
</reference>
<feature type="region of interest" description="Disordered" evidence="6">
    <location>
        <begin position="488"/>
        <end position="559"/>
    </location>
</feature>
<evidence type="ECO:0000313" key="10">
    <source>
        <dbReference type="Proteomes" id="UP000314981"/>
    </source>
</evidence>
<dbReference type="PANTHER" id="PTHR16840:SF3">
    <property type="entry name" value="GROWTH ARREST-SPECIFIC PROTEIN 1"/>
    <property type="match status" value="1"/>
</dbReference>
<feature type="compositionally biased region" description="Gly residues" evidence="6">
    <location>
        <begin position="532"/>
        <end position="542"/>
    </location>
</feature>
<feature type="compositionally biased region" description="Pro residues" evidence="6">
    <location>
        <begin position="64"/>
        <end position="78"/>
    </location>
</feature>
<reference evidence="10 11" key="1">
    <citation type="submission" date="2018-11" db="EMBL/GenBank/DDBJ databases">
        <title>Haplotype-resolved cattle genomes.</title>
        <authorList>
            <person name="Low W.Y."/>
            <person name="Tearle R."/>
            <person name="Bickhart D.M."/>
            <person name="Rosen B.D."/>
            <person name="Koren S."/>
            <person name="Rhie A."/>
            <person name="Hiendleder S."/>
            <person name="Phillippy A.M."/>
            <person name="Smith T.P.L."/>
            <person name="Williams J.L."/>
        </authorList>
    </citation>
    <scope>NUCLEOTIDE SEQUENCE [LARGE SCALE GENOMIC DNA]</scope>
</reference>
<keyword evidence="2" id="KW-1003">Cell membrane</keyword>
<dbReference type="STRING" id="30522.A0A4W2ETE7"/>
<gene>
    <name evidence="9" type="primary">GAS1</name>
</gene>
<evidence type="ECO:0000313" key="8">
    <source>
        <dbReference type="Ensembl" id="ENSBIXP00000040195.1"/>
    </source>
</evidence>
<name>A0A4W2ETE7_BOBOX</name>
<feature type="domain" description="GDNF/GAS1" evidence="7">
    <location>
        <begin position="401"/>
        <end position="478"/>
    </location>
</feature>
<keyword evidence="10" id="KW-1185">Reference proteome</keyword>
<dbReference type="GO" id="GO:0005886">
    <property type="term" value="C:plasma membrane"/>
    <property type="evidence" value="ECO:0007669"/>
    <property type="project" value="UniProtKB-SubCell"/>
</dbReference>
<evidence type="ECO:0000313" key="9">
    <source>
        <dbReference type="Ensembl" id="ENSBIXP00005014404.1"/>
    </source>
</evidence>
<keyword evidence="5" id="KW-0325">Glycoprotein</keyword>
<dbReference type="GO" id="GO:0051726">
    <property type="term" value="P:regulation of cell cycle"/>
    <property type="evidence" value="ECO:0007669"/>
    <property type="project" value="InterPro"/>
</dbReference>
<evidence type="ECO:0000256" key="3">
    <source>
        <dbReference type="ARBA" id="ARBA00022729"/>
    </source>
</evidence>
<dbReference type="Ensembl" id="ENSBIXT00000035478.1">
    <property type="protein sequence ID" value="ENSBIXP00000040195.1"/>
    <property type="gene ID" value="ENSBIXG00000024231.1"/>
</dbReference>
<feature type="region of interest" description="Disordered" evidence="6">
    <location>
        <begin position="1"/>
        <end position="200"/>
    </location>
</feature>
<feature type="compositionally biased region" description="Acidic residues" evidence="6">
    <location>
        <begin position="495"/>
        <end position="506"/>
    </location>
</feature>
<evidence type="ECO:0000259" key="7">
    <source>
        <dbReference type="SMART" id="SM00907"/>
    </source>
</evidence>
<proteinExistence type="predicted"/>
<evidence type="ECO:0000256" key="6">
    <source>
        <dbReference type="SAM" id="MobiDB-lite"/>
    </source>
</evidence>
<dbReference type="GeneTree" id="ENSGT00390000001195"/>
<feature type="domain" description="GDNF/GAS1" evidence="7">
    <location>
        <begin position="279"/>
        <end position="379"/>
    </location>
</feature>
<dbReference type="AlphaFoldDB" id="A0A4W2ETE7"/>
<feature type="compositionally biased region" description="Basic and acidic residues" evidence="6">
    <location>
        <begin position="45"/>
        <end position="60"/>
    </location>
</feature>
<feature type="compositionally biased region" description="Basic and acidic residues" evidence="6">
    <location>
        <begin position="106"/>
        <end position="126"/>
    </location>
</feature>
<dbReference type="Pfam" id="PF02351">
    <property type="entry name" value="GDNF"/>
    <property type="match status" value="1"/>
</dbReference>
<dbReference type="InterPro" id="IPR016017">
    <property type="entry name" value="GDNF/GAS1"/>
</dbReference>
<evidence type="ECO:0000256" key="2">
    <source>
        <dbReference type="ARBA" id="ARBA00022475"/>
    </source>
</evidence>
<evidence type="ECO:0000313" key="11">
    <source>
        <dbReference type="Proteomes" id="UP000429181"/>
    </source>
</evidence>
<keyword evidence="4" id="KW-0472">Membrane</keyword>
<dbReference type="InterPro" id="IPR039596">
    <property type="entry name" value="GAS1"/>
</dbReference>
<accession>A0A4W2ETE7</accession>
<dbReference type="Proteomes" id="UP000429181">
    <property type="component" value="Chromosome 8"/>
</dbReference>
<comment type="subcellular location">
    <subcellularLocation>
        <location evidence="1">Cell membrane</location>
    </subcellularLocation>
</comment>